<dbReference type="AlphaFoldDB" id="A0A1I8FEE8"/>
<proteinExistence type="predicted"/>
<organism evidence="1 2">
    <name type="scientific">Macrostomum lignano</name>
    <dbReference type="NCBI Taxonomy" id="282301"/>
    <lineage>
        <taxon>Eukaryota</taxon>
        <taxon>Metazoa</taxon>
        <taxon>Spiralia</taxon>
        <taxon>Lophotrochozoa</taxon>
        <taxon>Platyhelminthes</taxon>
        <taxon>Rhabditophora</taxon>
        <taxon>Macrostomorpha</taxon>
        <taxon>Macrostomida</taxon>
        <taxon>Macrostomidae</taxon>
        <taxon>Macrostomum</taxon>
    </lineage>
</organism>
<protein>
    <submittedName>
        <fullName evidence="2">ANK_REP_REGION domain-containing protein</fullName>
    </submittedName>
</protein>
<evidence type="ECO:0000313" key="1">
    <source>
        <dbReference type="Proteomes" id="UP000095280"/>
    </source>
</evidence>
<sequence length="169" mass="18103">MWTWPISCSEPAPASNEANAEGLSLLQQAVLLHSARAALFLILSTGRHSLRKPVRRVQPPARHQGAAASRVKVLCQRGANLETGCPLSLALEAGQEEMAAILIEHGASVHPLAAGPEAGQERTLLQQLLDGGQERSAVFLIRRGAEVNVITRGCEDKQTPLHVCAQWGL</sequence>
<accession>A0A1I8FEE8</accession>
<reference evidence="2" key="1">
    <citation type="submission" date="2016-11" db="UniProtKB">
        <authorList>
            <consortium name="WormBaseParasite"/>
        </authorList>
    </citation>
    <scope>IDENTIFICATION</scope>
</reference>
<dbReference type="InterPro" id="IPR036770">
    <property type="entry name" value="Ankyrin_rpt-contain_sf"/>
</dbReference>
<name>A0A1I8FEE8_9PLAT</name>
<evidence type="ECO:0000313" key="2">
    <source>
        <dbReference type="WBParaSite" id="maker-unitig_316-snap-gene-0.1-mRNA-1"/>
    </source>
</evidence>
<dbReference type="WBParaSite" id="maker-unitig_316-snap-gene-0.1-mRNA-1">
    <property type="protein sequence ID" value="maker-unitig_316-snap-gene-0.1-mRNA-1"/>
    <property type="gene ID" value="maker-unitig_316-snap-gene-0.1"/>
</dbReference>
<dbReference type="Gene3D" id="1.25.40.20">
    <property type="entry name" value="Ankyrin repeat-containing domain"/>
    <property type="match status" value="1"/>
</dbReference>
<dbReference type="Proteomes" id="UP000095280">
    <property type="component" value="Unplaced"/>
</dbReference>
<dbReference type="SUPFAM" id="SSF48403">
    <property type="entry name" value="Ankyrin repeat"/>
    <property type="match status" value="1"/>
</dbReference>
<keyword evidence="1" id="KW-1185">Reference proteome</keyword>